<dbReference type="RefSeq" id="WP_009541184.1">
    <property type="nucleotide sequence ID" value="NZ_ANHY01000013.1"/>
</dbReference>
<evidence type="ECO:0000259" key="4">
    <source>
        <dbReference type="PROSITE" id="PS51387"/>
    </source>
</evidence>
<dbReference type="OrthoDB" id="9814706at2"/>
<accession>K9GWU5</accession>
<gene>
    <name evidence="5" type="ORF">C882_0526</name>
</gene>
<keyword evidence="3" id="KW-0560">Oxidoreductase</keyword>
<dbReference type="Pfam" id="PF00941">
    <property type="entry name" value="FAD_binding_5"/>
    <property type="match status" value="1"/>
</dbReference>
<dbReference type="SUPFAM" id="SSF55447">
    <property type="entry name" value="CO dehydrogenase flavoprotein C-terminal domain-like"/>
    <property type="match status" value="1"/>
</dbReference>
<dbReference type="Gene3D" id="3.30.390.50">
    <property type="entry name" value="CO dehydrogenase flavoprotein, C-terminal domain"/>
    <property type="match status" value="1"/>
</dbReference>
<dbReference type="AlphaFoldDB" id="K9GWU5"/>
<evidence type="ECO:0000313" key="5">
    <source>
        <dbReference type="EMBL" id="EKV29219.1"/>
    </source>
</evidence>
<dbReference type="InterPro" id="IPR036318">
    <property type="entry name" value="FAD-bd_PCMH-like_sf"/>
</dbReference>
<sequence>MAEYLRARTVDEALEALARKPFRILAGGTDVYPAAVGGPIRDPILDISGLSALRGITREADGYWRIGALTTWTDVLRADLPPWFDGLKLAAREVGGVQIQTAGTVAGNVCNASPAADGVVPLMAMDAAVEVSGADGTRVEPLDAFITGPRRTTRQPGELVTALLIPDAGAPGVSDFLKLGARHYLVISIAMVAVVLHRAPESRRIVRAGVAVGSCSPVARRLRGLEAVLCEADAGAPLEDLAQENHFAPLSPIDDVRATAGYRREAARTLVRRALSTCREALA</sequence>
<organism evidence="5 6">
    <name type="scientific">Caenispirillum salinarum AK4</name>
    <dbReference type="NCBI Taxonomy" id="1238182"/>
    <lineage>
        <taxon>Bacteria</taxon>
        <taxon>Pseudomonadati</taxon>
        <taxon>Pseudomonadota</taxon>
        <taxon>Alphaproteobacteria</taxon>
        <taxon>Rhodospirillales</taxon>
        <taxon>Novispirillaceae</taxon>
        <taxon>Caenispirillum</taxon>
    </lineage>
</organism>
<dbReference type="InterPro" id="IPR016166">
    <property type="entry name" value="FAD-bd_PCMH"/>
</dbReference>
<dbReference type="PANTHER" id="PTHR42659">
    <property type="entry name" value="XANTHINE DEHYDROGENASE SUBUNIT C-RELATED"/>
    <property type="match status" value="1"/>
</dbReference>
<proteinExistence type="predicted"/>
<keyword evidence="6" id="KW-1185">Reference proteome</keyword>
<evidence type="ECO:0000256" key="2">
    <source>
        <dbReference type="ARBA" id="ARBA00022827"/>
    </source>
</evidence>
<dbReference type="PANTHER" id="PTHR42659:SF2">
    <property type="entry name" value="XANTHINE DEHYDROGENASE SUBUNIT C-RELATED"/>
    <property type="match status" value="1"/>
</dbReference>
<protein>
    <submittedName>
        <fullName evidence="5">Xanthine dehydrogenase</fullName>
    </submittedName>
</protein>
<dbReference type="InterPro" id="IPR016167">
    <property type="entry name" value="FAD-bd_PCMH_sub1"/>
</dbReference>
<reference evidence="5 6" key="1">
    <citation type="journal article" date="2013" name="Genome Announc.">
        <title>Draft Genome Sequence of an Alphaproteobacterium, Caenispirillum salinarum AK4(T), Isolated from a Solar Saltern.</title>
        <authorList>
            <person name="Khatri I."/>
            <person name="Singh A."/>
            <person name="Korpole S."/>
            <person name="Pinnaka A.K."/>
            <person name="Subramanian S."/>
        </authorList>
    </citation>
    <scope>NUCLEOTIDE SEQUENCE [LARGE SCALE GENOMIC DNA]</scope>
    <source>
        <strain evidence="5 6">AK4</strain>
    </source>
</reference>
<evidence type="ECO:0000313" key="6">
    <source>
        <dbReference type="Proteomes" id="UP000009881"/>
    </source>
</evidence>
<dbReference type="InterPro" id="IPR036683">
    <property type="entry name" value="CO_DH_flav_C_dom_sf"/>
</dbReference>
<dbReference type="Gene3D" id="3.30.43.10">
    <property type="entry name" value="Uridine Diphospho-n-acetylenolpyruvylglucosamine Reductase, domain 2"/>
    <property type="match status" value="1"/>
</dbReference>
<dbReference type="PROSITE" id="PS51387">
    <property type="entry name" value="FAD_PCMH"/>
    <property type="match status" value="1"/>
</dbReference>
<dbReference type="SUPFAM" id="SSF56176">
    <property type="entry name" value="FAD-binding/transporter-associated domain-like"/>
    <property type="match status" value="1"/>
</dbReference>
<comment type="caution">
    <text evidence="5">The sequence shown here is derived from an EMBL/GenBank/DDBJ whole genome shotgun (WGS) entry which is preliminary data.</text>
</comment>
<dbReference type="EMBL" id="ANHY01000013">
    <property type="protein sequence ID" value="EKV29219.1"/>
    <property type="molecule type" value="Genomic_DNA"/>
</dbReference>
<keyword evidence="1" id="KW-0285">Flavoprotein</keyword>
<dbReference type="Proteomes" id="UP000009881">
    <property type="component" value="Unassembled WGS sequence"/>
</dbReference>
<dbReference type="eggNOG" id="COG1319">
    <property type="taxonomic scope" value="Bacteria"/>
</dbReference>
<dbReference type="Gene3D" id="3.30.465.10">
    <property type="match status" value="1"/>
</dbReference>
<feature type="domain" description="FAD-binding PCMH-type" evidence="4">
    <location>
        <begin position="1"/>
        <end position="170"/>
    </location>
</feature>
<dbReference type="Pfam" id="PF03450">
    <property type="entry name" value="CO_deh_flav_C"/>
    <property type="match status" value="1"/>
</dbReference>
<evidence type="ECO:0000256" key="1">
    <source>
        <dbReference type="ARBA" id="ARBA00022630"/>
    </source>
</evidence>
<dbReference type="STRING" id="1238182.C882_0526"/>
<dbReference type="InterPro" id="IPR016169">
    <property type="entry name" value="FAD-bd_PCMH_sub2"/>
</dbReference>
<dbReference type="GO" id="GO:0071949">
    <property type="term" value="F:FAD binding"/>
    <property type="evidence" value="ECO:0007669"/>
    <property type="project" value="InterPro"/>
</dbReference>
<dbReference type="InterPro" id="IPR002346">
    <property type="entry name" value="Mopterin_DH_FAD-bd"/>
</dbReference>
<dbReference type="InterPro" id="IPR005107">
    <property type="entry name" value="CO_DH_flav_C"/>
</dbReference>
<dbReference type="InterPro" id="IPR051312">
    <property type="entry name" value="Diverse_Substr_Oxidored"/>
</dbReference>
<dbReference type="GO" id="GO:0016491">
    <property type="term" value="F:oxidoreductase activity"/>
    <property type="evidence" value="ECO:0007669"/>
    <property type="project" value="UniProtKB-KW"/>
</dbReference>
<name>K9GWU5_9PROT</name>
<dbReference type="SMART" id="SM01092">
    <property type="entry name" value="CO_deh_flav_C"/>
    <property type="match status" value="1"/>
</dbReference>
<dbReference type="PATRIC" id="fig|1238182.3.peg.2741"/>
<keyword evidence="2" id="KW-0274">FAD</keyword>
<evidence type="ECO:0000256" key="3">
    <source>
        <dbReference type="ARBA" id="ARBA00023002"/>
    </source>
</evidence>